<accession>A0AAV5KL42</accession>
<dbReference type="InterPro" id="IPR000504">
    <property type="entry name" value="RRM_dom"/>
</dbReference>
<keyword evidence="7" id="KW-1185">Reference proteome</keyword>
<dbReference type="InterPro" id="IPR035979">
    <property type="entry name" value="RBD_domain_sf"/>
</dbReference>
<dbReference type="PANTHER" id="PTHR33116:SF78">
    <property type="entry name" value="OS12G0587133 PROTEIN"/>
    <property type="match status" value="1"/>
</dbReference>
<gene>
    <name evidence="6" type="ORF">SLEP1_g34713</name>
</gene>
<dbReference type="CDD" id="cd01650">
    <property type="entry name" value="RT_nLTR_like"/>
    <property type="match status" value="1"/>
</dbReference>
<evidence type="ECO:0000256" key="2">
    <source>
        <dbReference type="SAM" id="Coils"/>
    </source>
</evidence>
<keyword evidence="2" id="KW-0175">Coiled coil</keyword>
<evidence type="ECO:0000259" key="4">
    <source>
        <dbReference type="PROSITE" id="PS50102"/>
    </source>
</evidence>
<dbReference type="Gene3D" id="3.60.10.10">
    <property type="entry name" value="Endonuclease/exonuclease/phosphatase"/>
    <property type="match status" value="1"/>
</dbReference>
<dbReference type="InterPro" id="IPR043502">
    <property type="entry name" value="DNA/RNA_pol_sf"/>
</dbReference>
<dbReference type="InterPro" id="IPR026960">
    <property type="entry name" value="RVT-Znf"/>
</dbReference>
<evidence type="ECO:0000313" key="7">
    <source>
        <dbReference type="Proteomes" id="UP001054252"/>
    </source>
</evidence>
<feature type="compositionally biased region" description="Basic and acidic residues" evidence="3">
    <location>
        <begin position="34"/>
        <end position="65"/>
    </location>
</feature>
<dbReference type="InterPro" id="IPR000477">
    <property type="entry name" value="RT_dom"/>
</dbReference>
<dbReference type="GO" id="GO:0003723">
    <property type="term" value="F:RNA binding"/>
    <property type="evidence" value="ECO:0007669"/>
    <property type="project" value="UniProtKB-UniRule"/>
</dbReference>
<keyword evidence="1" id="KW-0694">RNA-binding</keyword>
<organism evidence="6 7">
    <name type="scientific">Rubroshorea leprosula</name>
    <dbReference type="NCBI Taxonomy" id="152421"/>
    <lineage>
        <taxon>Eukaryota</taxon>
        <taxon>Viridiplantae</taxon>
        <taxon>Streptophyta</taxon>
        <taxon>Embryophyta</taxon>
        <taxon>Tracheophyta</taxon>
        <taxon>Spermatophyta</taxon>
        <taxon>Magnoliopsida</taxon>
        <taxon>eudicotyledons</taxon>
        <taxon>Gunneridae</taxon>
        <taxon>Pentapetalae</taxon>
        <taxon>rosids</taxon>
        <taxon>malvids</taxon>
        <taxon>Malvales</taxon>
        <taxon>Dipterocarpaceae</taxon>
        <taxon>Rubroshorea</taxon>
    </lineage>
</organism>
<dbReference type="InterPro" id="IPR012677">
    <property type="entry name" value="Nucleotide-bd_a/b_plait_sf"/>
</dbReference>
<dbReference type="Pfam" id="PF00078">
    <property type="entry name" value="RVT_1"/>
    <property type="match status" value="1"/>
</dbReference>
<evidence type="ECO:0000256" key="3">
    <source>
        <dbReference type="SAM" id="MobiDB-lite"/>
    </source>
</evidence>
<protein>
    <submittedName>
        <fullName evidence="6">Uncharacterized protein</fullName>
    </submittedName>
</protein>
<sequence length="1959" mass="226660">MAKSPVGKHPHMAFGWAARDSSGPLVPSPLSISPEEKMREREDERERNLKHYNHNRESFPVRECPDQNNYHSLKRSNARGSERTAGQECGKNQRPTYGYGKGVLEQATSFFITNFPEDLEMGDMWPAFVKCGRAIQVFIAKKRDRWGRRFGFAKFLDVADPKSMQTKLNQIRFGDQFLHANLARFAQGDKPLEQKSRRKVPLKEKGDLSYAEALKRGVSENHGHAHRKEWQRKRQGTSDKIEKNNWYGLEVKVEDEDLEWLRQSFVGFAKSPEIICNLQEKFLMEGYFSAKLTPMGSNMVLISCEDSDELKNLVESGRDWLAQWFTNIKPWTPELVATERFTWLRCQGVPLHIWKSSFFETVANLFGKFISLDNSTIKRSRLDVAKILVLTPSQANIQRVIKVKAREAIFQIRISEEIGVDNLFSLRSDFVLCRNEDSEDEEWSEESKWDETGNGNDWDEWQAIQDDDEKDFMEVDDSGRKKRGTLPVPEVEVEKVSETTLTGRSAFNAKDYNSNLKVMVNNEGTFEEDIESESLENEKSKSKGRNEVFEPTILIKCKEVGRNAHQQNANKLVSTNHNTSPLNLHSVSDVVGHEAKTKKGIQQLGQENLTHETSQEGLGSQQGIKILKRITTHTREEKEDTKQAGVLEDARREGGNTTIVNTTIEEEKRTQPFWEGLASDDEILQAKADRLAQDKARKGKRIKQSKRRRKCKITASTSNSNLKSIHQTAELEEEYSYSTCRNEGKRNWKQEAAEFWEIGLRLGLIYKGNVDDLIRRVGEMERRDRIALETKLERFDDKIAKSIWGAELCAWVAKEAKGKSGGIACVWNPDSFNMVKRIEGSGFVGMFGFWGKDNVPCFLINVYSSCDKNEKRILWGELTDLIKVNGGGNWCIGGDFNAVRDKEERRGRYTDAVDMRGFNDFILDAGLEEIPMVGRKFTWYKSDGTAMSKLDRFLFSTEFLINFPNLIQRGLSRDLSDHCPVLVKSLNADWGPKPFRSLDCWMNHEGFDAFVRDKWSSFEIDGWGCYKLKEKLKMLKKELKAWNKEVFGVVDRNMDAAREEIKQLDEKEENEGLTSMEIDKRKENFHKFMEWSKAKDSILFQKSRQRWLKEGDANTKFFHGCIVNRRKQNEIIGLYNNGEWIEDAGEVKELARNYFKDKFEEEKWDRPSLGDLQFKKISEAENNFLISKFFTEEIDEAVWGCNGAKSPGPDGFNFNFIKKVWPVIKEDVYAFLAEFHENGKLVKGSNASFIVLIRKKENPQGFGDYRPISLIGSMYKIVSKILANRLRRVMDSVISPNQTAFIGERQIIDGIVITNEIIHEAKQSKKPMLVFKADFEKAYDSVNWEFLDKMMEKLGFSTKWRAWIKECLSSTSVSLLINGSPTKEFTVSKGLRQGDPLAPFLFLMVAEALNGLITKATEERLFEGVTIGEMKLNITHLQFADDSILFCEASAKNVWMIKCILRSFELLSGLKVNFHKSALYGFNVGKGELLALADSLNCLAGSAPFKYLGVLVGANPRKLSTWKPVIDCLRKKLSLWRCNSLSFGGRITLLNSVLSCIPVYYFSSIKAPKQVLNLISLIQRRFLWGGNEENKRISWVSWDRVCRSRREGGIGVKDVGLFNLALLGKWRWRLLQERGTLWRKVMEAKYKLTLKNEWEGQEWGSRCSPWWRDLWNLDRNIESRRNWVKEGMLKSVGDGSDTLFWHNIWVGEMPLKEKYNRLFGISIDKEAVIAKMGNWNQGVWEWTWKWRRNLFAWENELLQELIKELQTISLKQGQQDAWTWKYNQKGKYTVKTTYKHLCQQHITGSTSGQRIPTKDNLKSRGLKDHDDDKCVLCGVEVESVEHLFFKCEVSWSIWASCYDWWNLKTVGQGKGWIHIEQHTGLVSRGLMKEMWIVIWFATIWSIWLWRNQKIFKDEADSWERVLELIEFRSFYWCKTTLCPDLVQDKWRSKPKEGHKRLQQ</sequence>
<dbReference type="InterPro" id="IPR036691">
    <property type="entry name" value="Endo/exonu/phosph_ase_sf"/>
</dbReference>
<dbReference type="SUPFAM" id="SSF54928">
    <property type="entry name" value="RNA-binding domain, RBD"/>
    <property type="match status" value="1"/>
</dbReference>
<evidence type="ECO:0000313" key="6">
    <source>
        <dbReference type="EMBL" id="GKV25250.1"/>
    </source>
</evidence>
<dbReference type="PROSITE" id="PS50102">
    <property type="entry name" value="RRM"/>
    <property type="match status" value="1"/>
</dbReference>
<dbReference type="EMBL" id="BPVZ01000068">
    <property type="protein sequence ID" value="GKV25250.1"/>
    <property type="molecule type" value="Genomic_DNA"/>
</dbReference>
<dbReference type="Gene3D" id="3.30.70.330">
    <property type="match status" value="1"/>
</dbReference>
<name>A0AAV5KL42_9ROSI</name>
<comment type="caution">
    <text evidence="6">The sequence shown here is derived from an EMBL/GenBank/DDBJ whole genome shotgun (WGS) entry which is preliminary data.</text>
</comment>
<feature type="compositionally biased region" description="Basic residues" evidence="3">
    <location>
        <begin position="1"/>
        <end position="11"/>
    </location>
</feature>
<reference evidence="6 7" key="1">
    <citation type="journal article" date="2021" name="Commun. Biol.">
        <title>The genome of Shorea leprosula (Dipterocarpaceae) highlights the ecological relevance of drought in aseasonal tropical rainforests.</title>
        <authorList>
            <person name="Ng K.K.S."/>
            <person name="Kobayashi M.J."/>
            <person name="Fawcett J.A."/>
            <person name="Hatakeyama M."/>
            <person name="Paape T."/>
            <person name="Ng C.H."/>
            <person name="Ang C.C."/>
            <person name="Tnah L.H."/>
            <person name="Lee C.T."/>
            <person name="Nishiyama T."/>
            <person name="Sese J."/>
            <person name="O'Brien M.J."/>
            <person name="Copetti D."/>
            <person name="Mohd Noor M.I."/>
            <person name="Ong R.C."/>
            <person name="Putra M."/>
            <person name="Sireger I.Z."/>
            <person name="Indrioko S."/>
            <person name="Kosugi Y."/>
            <person name="Izuno A."/>
            <person name="Isagi Y."/>
            <person name="Lee S.L."/>
            <person name="Shimizu K.K."/>
        </authorList>
    </citation>
    <scope>NUCLEOTIDE SEQUENCE [LARGE SCALE GENOMIC DNA]</scope>
    <source>
        <strain evidence="6">214</strain>
    </source>
</reference>
<proteinExistence type="predicted"/>
<dbReference type="PANTHER" id="PTHR33116">
    <property type="entry name" value="REVERSE TRANSCRIPTASE ZINC-BINDING DOMAIN-CONTAINING PROTEIN-RELATED-RELATED"/>
    <property type="match status" value="1"/>
</dbReference>
<feature type="domain" description="RRM" evidence="4">
    <location>
        <begin position="108"/>
        <end position="185"/>
    </location>
</feature>
<feature type="coiled-coil region" evidence="2">
    <location>
        <begin position="1025"/>
        <end position="1074"/>
    </location>
</feature>
<evidence type="ECO:0000256" key="1">
    <source>
        <dbReference type="PROSITE-ProRule" id="PRU00176"/>
    </source>
</evidence>
<dbReference type="SUPFAM" id="SSF56672">
    <property type="entry name" value="DNA/RNA polymerases"/>
    <property type="match status" value="1"/>
</dbReference>
<dbReference type="CDD" id="cd00590">
    <property type="entry name" value="RRM_SF"/>
    <property type="match status" value="1"/>
</dbReference>
<feature type="domain" description="Reverse transcriptase" evidence="5">
    <location>
        <begin position="1234"/>
        <end position="1512"/>
    </location>
</feature>
<dbReference type="Proteomes" id="UP001054252">
    <property type="component" value="Unassembled WGS sequence"/>
</dbReference>
<dbReference type="PROSITE" id="PS50878">
    <property type="entry name" value="RT_POL"/>
    <property type="match status" value="1"/>
</dbReference>
<dbReference type="SUPFAM" id="SSF56219">
    <property type="entry name" value="DNase I-like"/>
    <property type="match status" value="1"/>
</dbReference>
<evidence type="ECO:0000259" key="5">
    <source>
        <dbReference type="PROSITE" id="PS50878"/>
    </source>
</evidence>
<dbReference type="Pfam" id="PF13966">
    <property type="entry name" value="zf-RVT"/>
    <property type="match status" value="1"/>
</dbReference>
<feature type="region of interest" description="Disordered" evidence="3">
    <location>
        <begin position="1"/>
        <end position="96"/>
    </location>
</feature>